<dbReference type="EnsemblMetazoa" id="ISCW010868-RA">
    <property type="protein sequence ID" value="ISCW010868-PA"/>
    <property type="gene ID" value="ISCW010868"/>
</dbReference>
<evidence type="ECO:0000256" key="1">
    <source>
        <dbReference type="ARBA" id="ARBA00023002"/>
    </source>
</evidence>
<sequence>MGVRVLQMQVGDRVICWSFRYGLWTSLACVPEARCLRLPEQISYTEGAAFPINYATAYMAIFDCGGLKKGQKVVVQAAAGLYLPVLASASL</sequence>
<dbReference type="Proteomes" id="UP000001555">
    <property type="component" value="Unassembled WGS sequence"/>
</dbReference>
<dbReference type="PaxDb" id="6945-B7Q778"/>
<dbReference type="Gene3D" id="3.90.180.10">
    <property type="entry name" value="Medium-chain alcohol dehydrogenases, catalytic domain"/>
    <property type="match status" value="1"/>
</dbReference>
<dbReference type="InterPro" id="IPR052100">
    <property type="entry name" value="SV-ATPase_mito-regulator"/>
</dbReference>
<gene>
    <name evidence="2" type="ORF">IscW_ISCW010868</name>
</gene>
<dbReference type="EC" id="1.6.5.5" evidence="2"/>
<keyword evidence="1 2" id="KW-0560">Oxidoreductase</keyword>
<dbReference type="EMBL" id="ABJB010920101">
    <property type="status" value="NOT_ANNOTATED_CDS"/>
    <property type="molecule type" value="Genomic_DNA"/>
</dbReference>
<proteinExistence type="predicted"/>
<dbReference type="InterPro" id="IPR011032">
    <property type="entry name" value="GroES-like_sf"/>
</dbReference>
<dbReference type="Gene3D" id="3.40.50.720">
    <property type="entry name" value="NAD(P)-binding Rossmann-like Domain"/>
    <property type="match status" value="1"/>
</dbReference>
<dbReference type="STRING" id="6945.B7Q778"/>
<evidence type="ECO:0000313" key="4">
    <source>
        <dbReference type="Proteomes" id="UP000001555"/>
    </source>
</evidence>
<dbReference type="HOGENOM" id="CLU_2690602_0_0_1"/>
<dbReference type="InParanoid" id="B7Q778"/>
<name>B7Q778_IXOSC</name>
<dbReference type="PANTHER" id="PTHR44054:SF1">
    <property type="entry name" value="SYNAPTIC VESICLE MEMBRANE PROTEIN VAT-1 HOMOLOG"/>
    <property type="match status" value="1"/>
</dbReference>
<dbReference type="GO" id="GO:0003960">
    <property type="term" value="F:quinone reductase (NADPH) activity"/>
    <property type="evidence" value="ECO:0007669"/>
    <property type="project" value="UniProtKB-EC"/>
</dbReference>
<dbReference type="AlphaFoldDB" id="B7Q778"/>
<dbReference type="SUPFAM" id="SSF50129">
    <property type="entry name" value="GroES-like"/>
    <property type="match status" value="1"/>
</dbReference>
<reference evidence="2 4" key="1">
    <citation type="submission" date="2008-03" db="EMBL/GenBank/DDBJ databases">
        <title>Annotation of Ixodes scapularis.</title>
        <authorList>
            <consortium name="Ixodes scapularis Genome Project Consortium"/>
            <person name="Caler E."/>
            <person name="Hannick L.I."/>
            <person name="Bidwell S."/>
            <person name="Joardar V."/>
            <person name="Thiagarajan M."/>
            <person name="Amedeo P."/>
            <person name="Galinsky K.J."/>
            <person name="Schobel S."/>
            <person name="Inman J."/>
            <person name="Hostetler J."/>
            <person name="Miller J."/>
            <person name="Hammond M."/>
            <person name="Megy K."/>
            <person name="Lawson D."/>
            <person name="Kodira C."/>
            <person name="Sutton G."/>
            <person name="Meyer J."/>
            <person name="Hill C.A."/>
            <person name="Birren B."/>
            <person name="Nene V."/>
            <person name="Collins F."/>
            <person name="Alarcon-Chaidez F."/>
            <person name="Wikel S."/>
            <person name="Strausberg R."/>
        </authorList>
    </citation>
    <scope>NUCLEOTIDE SEQUENCE [LARGE SCALE GENOMIC DNA]</scope>
    <source>
        <strain evidence="4">Wikel</strain>
        <strain evidence="2">Wikel colony</strain>
    </source>
</reference>
<reference evidence="3" key="2">
    <citation type="submission" date="2020-05" db="UniProtKB">
        <authorList>
            <consortium name="EnsemblMetazoa"/>
        </authorList>
    </citation>
    <scope>IDENTIFICATION</scope>
    <source>
        <strain evidence="3">wikel</strain>
    </source>
</reference>
<dbReference type="VEuPathDB" id="VectorBase:ISCI010868"/>
<accession>B7Q778</accession>
<dbReference type="VEuPathDB" id="VectorBase:ISCP_029921"/>
<protein>
    <submittedName>
        <fullName evidence="2 3">Quinone oxidoreductase, putative</fullName>
        <ecNumber evidence="2">1.6.5.5</ecNumber>
    </submittedName>
</protein>
<dbReference type="VEuPathDB" id="VectorBase:ISCW010868"/>
<dbReference type="EMBL" id="DS872864">
    <property type="protein sequence ID" value="EEC14700.1"/>
    <property type="molecule type" value="Genomic_DNA"/>
</dbReference>
<evidence type="ECO:0000313" key="2">
    <source>
        <dbReference type="EMBL" id="EEC14700.1"/>
    </source>
</evidence>
<organism>
    <name type="scientific">Ixodes scapularis</name>
    <name type="common">Black-legged tick</name>
    <name type="synonym">Deer tick</name>
    <dbReference type="NCBI Taxonomy" id="6945"/>
    <lineage>
        <taxon>Eukaryota</taxon>
        <taxon>Metazoa</taxon>
        <taxon>Ecdysozoa</taxon>
        <taxon>Arthropoda</taxon>
        <taxon>Chelicerata</taxon>
        <taxon>Arachnida</taxon>
        <taxon>Acari</taxon>
        <taxon>Parasitiformes</taxon>
        <taxon>Ixodida</taxon>
        <taxon>Ixodoidea</taxon>
        <taxon>Ixodidae</taxon>
        <taxon>Ixodinae</taxon>
        <taxon>Ixodes</taxon>
    </lineage>
</organism>
<dbReference type="OrthoDB" id="203908at2759"/>
<keyword evidence="4" id="KW-1185">Reference proteome</keyword>
<evidence type="ECO:0000313" key="3">
    <source>
        <dbReference type="EnsemblMetazoa" id="ISCW010868-PA"/>
    </source>
</evidence>
<dbReference type="PANTHER" id="PTHR44054">
    <property type="entry name" value="SYNAPTIC VESICLE MEMBRANE PROTEIN VAT-1 HOMOLOG-LIKE"/>
    <property type="match status" value="1"/>
</dbReference>